<proteinExistence type="predicted"/>
<feature type="region of interest" description="Disordered" evidence="1">
    <location>
        <begin position="82"/>
        <end position="104"/>
    </location>
</feature>
<accession>A0ABN8MV97</accession>
<feature type="compositionally biased region" description="Basic and acidic residues" evidence="1">
    <location>
        <begin position="82"/>
        <end position="92"/>
    </location>
</feature>
<reference evidence="2 3" key="1">
    <citation type="submission" date="2022-05" db="EMBL/GenBank/DDBJ databases">
        <authorList>
            <consortium name="Genoscope - CEA"/>
            <person name="William W."/>
        </authorList>
    </citation>
    <scope>NUCLEOTIDE SEQUENCE [LARGE SCALE GENOMIC DNA]</scope>
</reference>
<evidence type="ECO:0000313" key="2">
    <source>
        <dbReference type="EMBL" id="CAH3034951.1"/>
    </source>
</evidence>
<organism evidence="2 3">
    <name type="scientific">Porites lobata</name>
    <dbReference type="NCBI Taxonomy" id="104759"/>
    <lineage>
        <taxon>Eukaryota</taxon>
        <taxon>Metazoa</taxon>
        <taxon>Cnidaria</taxon>
        <taxon>Anthozoa</taxon>
        <taxon>Hexacorallia</taxon>
        <taxon>Scleractinia</taxon>
        <taxon>Fungiina</taxon>
        <taxon>Poritidae</taxon>
        <taxon>Porites</taxon>
    </lineage>
</organism>
<protein>
    <submittedName>
        <fullName evidence="2">Uncharacterized protein</fullName>
    </submittedName>
</protein>
<evidence type="ECO:0000256" key="1">
    <source>
        <dbReference type="SAM" id="MobiDB-lite"/>
    </source>
</evidence>
<comment type="caution">
    <text evidence="2">The sequence shown here is derived from an EMBL/GenBank/DDBJ whole genome shotgun (WGS) entry which is preliminary data.</text>
</comment>
<sequence length="104" mass="11417">MVRGLANNGKKSQIDEKKSQIISRRKSFVFCDDHGIFRTHEINTSLPSIFGPFQLIATKCGGHVFPKTLKVLKGMKGEHVIDDTGDAKDTGAKGKCNSAEENLK</sequence>
<dbReference type="EMBL" id="CALNXK010000003">
    <property type="protein sequence ID" value="CAH3034951.1"/>
    <property type="molecule type" value="Genomic_DNA"/>
</dbReference>
<keyword evidence="3" id="KW-1185">Reference proteome</keyword>
<name>A0ABN8MV97_9CNID</name>
<evidence type="ECO:0000313" key="3">
    <source>
        <dbReference type="Proteomes" id="UP001159405"/>
    </source>
</evidence>
<dbReference type="Proteomes" id="UP001159405">
    <property type="component" value="Unassembled WGS sequence"/>
</dbReference>
<gene>
    <name evidence="2" type="ORF">PLOB_00024859</name>
</gene>